<comment type="cofactor">
    <cofactor evidence="1 9">
        <name>pyridoxal 5'-phosphate</name>
        <dbReference type="ChEBI" id="CHEBI:597326"/>
    </cofactor>
</comment>
<dbReference type="InterPro" id="IPR015424">
    <property type="entry name" value="PyrdxlP-dep_Trfase"/>
</dbReference>
<dbReference type="SUPFAM" id="SSF53383">
    <property type="entry name" value="PLP-dependent transferases"/>
    <property type="match status" value="1"/>
</dbReference>
<dbReference type="Gene3D" id="3.40.640.10">
    <property type="entry name" value="Type I PLP-dependent aspartate aminotransferase-like (Major domain)"/>
    <property type="match status" value="1"/>
</dbReference>
<evidence type="ECO:0000256" key="8">
    <source>
        <dbReference type="PIRSR" id="PIRSR001434-2"/>
    </source>
</evidence>
<evidence type="ECO:0000313" key="11">
    <source>
        <dbReference type="Proteomes" id="UP001153620"/>
    </source>
</evidence>
<evidence type="ECO:0000256" key="4">
    <source>
        <dbReference type="ARBA" id="ARBA00012085"/>
    </source>
</evidence>
<dbReference type="CDD" id="cd00614">
    <property type="entry name" value="CGS_like"/>
    <property type="match status" value="1"/>
</dbReference>
<keyword evidence="6" id="KW-0028">Amino-acid biosynthesis</keyword>
<organism evidence="10 11">
    <name type="scientific">Chironomus riparius</name>
    <dbReference type="NCBI Taxonomy" id="315576"/>
    <lineage>
        <taxon>Eukaryota</taxon>
        <taxon>Metazoa</taxon>
        <taxon>Ecdysozoa</taxon>
        <taxon>Arthropoda</taxon>
        <taxon>Hexapoda</taxon>
        <taxon>Insecta</taxon>
        <taxon>Pterygota</taxon>
        <taxon>Neoptera</taxon>
        <taxon>Endopterygota</taxon>
        <taxon>Diptera</taxon>
        <taxon>Nematocera</taxon>
        <taxon>Chironomoidea</taxon>
        <taxon>Chironomidae</taxon>
        <taxon>Chironominae</taxon>
        <taxon>Chironomus</taxon>
    </lineage>
</organism>
<evidence type="ECO:0000256" key="7">
    <source>
        <dbReference type="ARBA" id="ARBA00029853"/>
    </source>
</evidence>
<dbReference type="Gene3D" id="3.90.1150.10">
    <property type="entry name" value="Aspartate Aminotransferase, domain 1"/>
    <property type="match status" value="1"/>
</dbReference>
<evidence type="ECO:0000256" key="1">
    <source>
        <dbReference type="ARBA" id="ARBA00001933"/>
    </source>
</evidence>
<dbReference type="OrthoDB" id="3512640at2759"/>
<name>A0A9N9S531_9DIPT</name>
<dbReference type="FunFam" id="3.40.640.10:FF:000046">
    <property type="entry name" value="Cystathionine gamma-lyase"/>
    <property type="match status" value="1"/>
</dbReference>
<keyword evidence="5 8" id="KW-0663">Pyridoxal phosphate</keyword>
<proteinExistence type="inferred from homology"/>
<dbReference type="PANTHER" id="PTHR11808">
    <property type="entry name" value="TRANS-SULFURATION ENZYME FAMILY MEMBER"/>
    <property type="match status" value="1"/>
</dbReference>
<evidence type="ECO:0000256" key="3">
    <source>
        <dbReference type="ARBA" id="ARBA00009077"/>
    </source>
</evidence>
<gene>
    <name evidence="10" type="ORF">CHIRRI_LOCUS12484</name>
</gene>
<protein>
    <recommendedName>
        <fullName evidence="4">cystathionine gamma-lyase</fullName>
        <ecNumber evidence="4">4.4.1.1</ecNumber>
    </recommendedName>
    <alternativeName>
        <fullName evidence="7">Gamma-cystathionase</fullName>
    </alternativeName>
</protein>
<dbReference type="PROSITE" id="PS00868">
    <property type="entry name" value="CYS_MET_METAB_PP"/>
    <property type="match status" value="1"/>
</dbReference>
<sequence length="412" mass="45592">MGYQSVSNELVHLTENEAIGFLRQESGFATKAIHSGYRPEQLLCRSIVAPIYMSTSVSSASLSQNDNKGNELQNTENPTRIILEQTLAALDNGKYALVFPSGTAGQSCLMAMLKAGDSILCGNNIYTGTIELFRETGVDIGLEVDFVDMTKPDEVRKALKSNTKMVWVETPSNPMMLITDIKTIADIVHKESNAIVVVDNTPSSCYFQRPLDFGADVVSYSITKFMNGHNDVVMGSISTNSKELYEKIKFTQQITGIWPSPFDCALVIRSLKTLALRMERHSLNALLIAKFLEHHSRVSGVLHPALATHPQHKLALSQCYGHGGSLCFYIKDAKLDETKRFLKHLKVFMWADSLGGCESLAQAPLLWFVVPTSFSDEEVHDLGFLENLIRLSCGLEDPEILIEDLNQALNAL</sequence>
<dbReference type="InterPro" id="IPR015421">
    <property type="entry name" value="PyrdxlP-dep_Trfase_major"/>
</dbReference>
<dbReference type="InterPro" id="IPR000277">
    <property type="entry name" value="Cys/Met-Metab_PyrdxlP-dep_enz"/>
</dbReference>
<dbReference type="EMBL" id="OU895879">
    <property type="protein sequence ID" value="CAG9809664.1"/>
    <property type="molecule type" value="Genomic_DNA"/>
</dbReference>
<dbReference type="PANTHER" id="PTHR11808:SF15">
    <property type="entry name" value="CYSTATHIONINE GAMMA-LYASE"/>
    <property type="match status" value="1"/>
</dbReference>
<accession>A0A9N9S531</accession>
<keyword evidence="6" id="KW-0198">Cysteine biosynthesis</keyword>
<feature type="modified residue" description="N6-(pyridoxal phosphate)lysine" evidence="8">
    <location>
        <position position="224"/>
    </location>
</feature>
<dbReference type="GO" id="GO:0019346">
    <property type="term" value="P:transsulfuration"/>
    <property type="evidence" value="ECO:0007669"/>
    <property type="project" value="InterPro"/>
</dbReference>
<dbReference type="Proteomes" id="UP001153620">
    <property type="component" value="Chromosome 3"/>
</dbReference>
<evidence type="ECO:0000256" key="2">
    <source>
        <dbReference type="ARBA" id="ARBA00005038"/>
    </source>
</evidence>
<dbReference type="GO" id="GO:0005737">
    <property type="term" value="C:cytoplasm"/>
    <property type="evidence" value="ECO:0007669"/>
    <property type="project" value="TreeGrafter"/>
</dbReference>
<evidence type="ECO:0000256" key="9">
    <source>
        <dbReference type="RuleBase" id="RU362118"/>
    </source>
</evidence>
<comment type="similarity">
    <text evidence="3 9">Belongs to the trans-sulfuration enzymes family.</text>
</comment>
<evidence type="ECO:0000313" key="10">
    <source>
        <dbReference type="EMBL" id="CAG9809664.1"/>
    </source>
</evidence>
<evidence type="ECO:0000256" key="5">
    <source>
        <dbReference type="ARBA" id="ARBA00022898"/>
    </source>
</evidence>
<keyword evidence="11" id="KW-1185">Reference proteome</keyword>
<dbReference type="InterPro" id="IPR015422">
    <property type="entry name" value="PyrdxlP-dep_Trfase_small"/>
</dbReference>
<dbReference type="AlphaFoldDB" id="A0A9N9S531"/>
<reference evidence="10" key="1">
    <citation type="submission" date="2022-01" db="EMBL/GenBank/DDBJ databases">
        <authorList>
            <person name="King R."/>
        </authorList>
    </citation>
    <scope>NUCLEOTIDE SEQUENCE</scope>
</reference>
<dbReference type="Pfam" id="PF01053">
    <property type="entry name" value="Cys_Met_Meta_PP"/>
    <property type="match status" value="1"/>
</dbReference>
<dbReference type="GO" id="GO:0004123">
    <property type="term" value="F:cystathionine gamma-lyase activity"/>
    <property type="evidence" value="ECO:0007669"/>
    <property type="project" value="TreeGrafter"/>
</dbReference>
<dbReference type="GO" id="GO:0030170">
    <property type="term" value="F:pyridoxal phosphate binding"/>
    <property type="evidence" value="ECO:0007669"/>
    <property type="project" value="InterPro"/>
</dbReference>
<evidence type="ECO:0000256" key="6">
    <source>
        <dbReference type="ARBA" id="ARBA00023192"/>
    </source>
</evidence>
<dbReference type="EC" id="4.4.1.1" evidence="4"/>
<dbReference type="InterPro" id="IPR054542">
    <property type="entry name" value="Cys_met_metab_PP"/>
</dbReference>
<dbReference type="PIRSF" id="PIRSF001434">
    <property type="entry name" value="CGS"/>
    <property type="match status" value="1"/>
</dbReference>
<comment type="pathway">
    <text evidence="2">Amino-acid biosynthesis; L-cysteine biosynthesis; L-cysteine from L-homocysteine and L-serine: step 2/2.</text>
</comment>
<dbReference type="GO" id="GO:0019343">
    <property type="term" value="P:cysteine biosynthetic process via cystathionine"/>
    <property type="evidence" value="ECO:0007669"/>
    <property type="project" value="TreeGrafter"/>
</dbReference>
<reference evidence="10" key="2">
    <citation type="submission" date="2022-10" db="EMBL/GenBank/DDBJ databases">
        <authorList>
            <consortium name="ENA_rothamsted_submissions"/>
            <consortium name="culmorum"/>
            <person name="King R."/>
        </authorList>
    </citation>
    <scope>NUCLEOTIDE SEQUENCE</scope>
</reference>